<comment type="caution">
    <text evidence="2">The sequence shown here is derived from an EMBL/GenBank/DDBJ whole genome shotgun (WGS) entry which is preliminary data.</text>
</comment>
<organism evidence="2 3">
    <name type="scientific">Peribacillus deserti</name>
    <dbReference type="NCBI Taxonomy" id="673318"/>
    <lineage>
        <taxon>Bacteria</taxon>
        <taxon>Bacillati</taxon>
        <taxon>Bacillota</taxon>
        <taxon>Bacilli</taxon>
        <taxon>Bacillales</taxon>
        <taxon>Bacillaceae</taxon>
        <taxon>Peribacillus</taxon>
    </lineage>
</organism>
<dbReference type="EC" id="3.5.2.6" evidence="2"/>
<dbReference type="Gene3D" id="3.40.710.10">
    <property type="entry name" value="DD-peptidase/beta-lactamase superfamily"/>
    <property type="match status" value="1"/>
</dbReference>
<keyword evidence="3" id="KW-1185">Reference proteome</keyword>
<dbReference type="RefSeq" id="WP_204543603.1">
    <property type="nucleotide sequence ID" value="NZ_JAFBFI010000010.1"/>
</dbReference>
<dbReference type="InterPro" id="IPR045155">
    <property type="entry name" value="Beta-lactam_cat"/>
</dbReference>
<gene>
    <name evidence="2" type="ORF">JOC77_002506</name>
</gene>
<dbReference type="SUPFAM" id="SSF56601">
    <property type="entry name" value="beta-lactamase/transpeptidase-like"/>
    <property type="match status" value="1"/>
</dbReference>
<dbReference type="PANTHER" id="PTHR35333:SF3">
    <property type="entry name" value="BETA-LACTAMASE-TYPE TRANSPEPTIDASE FOLD CONTAINING PROTEIN"/>
    <property type="match status" value="1"/>
</dbReference>
<evidence type="ECO:0000313" key="2">
    <source>
        <dbReference type="EMBL" id="MBM7693067.1"/>
    </source>
</evidence>
<evidence type="ECO:0000313" key="3">
    <source>
        <dbReference type="Proteomes" id="UP000823486"/>
    </source>
</evidence>
<evidence type="ECO:0000259" key="1">
    <source>
        <dbReference type="Pfam" id="PF13354"/>
    </source>
</evidence>
<dbReference type="Proteomes" id="UP000823486">
    <property type="component" value="Unassembled WGS sequence"/>
</dbReference>
<feature type="domain" description="Beta-lactamase class A catalytic" evidence="1">
    <location>
        <begin position="28"/>
        <end position="232"/>
    </location>
</feature>
<keyword evidence="2" id="KW-0378">Hydrolase</keyword>
<name>A0ABS2QIU9_9BACI</name>
<sequence>MVVTSLDKILKEQLNLTAGRVSVTVEIHGERYEHNSKEVFLSASLIKLPILIAAYRESEKGKLFLHRPISVPHEEKTGGSGVIQVLSEGITYTIKDLLTLMIIISDNTATNVCIDLIGLESINRTIREMGLEQTVLGRKMMDWDAVKEGKNNYISASDMLLCLKAINQEGYLTENSRSDILKIMQSQQFSDKLPALIDRENVTVANKTGELPGVEHDCAIISFKEKTAYAAVLTDGLKNQEEGRIVIRNIGKAVCDYLVAEG</sequence>
<reference evidence="2 3" key="1">
    <citation type="submission" date="2021-01" db="EMBL/GenBank/DDBJ databases">
        <title>Genomic Encyclopedia of Type Strains, Phase IV (KMG-IV): sequencing the most valuable type-strain genomes for metagenomic binning, comparative biology and taxonomic classification.</title>
        <authorList>
            <person name="Goeker M."/>
        </authorList>
    </citation>
    <scope>NUCLEOTIDE SEQUENCE [LARGE SCALE GENOMIC DNA]</scope>
    <source>
        <strain evidence="2 3">DSM 105482</strain>
    </source>
</reference>
<dbReference type="PANTHER" id="PTHR35333">
    <property type="entry name" value="BETA-LACTAMASE"/>
    <property type="match status" value="1"/>
</dbReference>
<dbReference type="InterPro" id="IPR000871">
    <property type="entry name" value="Beta-lactam_class-A"/>
</dbReference>
<proteinExistence type="predicted"/>
<dbReference type="GO" id="GO:0008800">
    <property type="term" value="F:beta-lactamase activity"/>
    <property type="evidence" value="ECO:0007669"/>
    <property type="project" value="UniProtKB-EC"/>
</dbReference>
<dbReference type="InterPro" id="IPR012338">
    <property type="entry name" value="Beta-lactam/transpept-like"/>
</dbReference>
<accession>A0ABS2QIU9</accession>
<dbReference type="EMBL" id="JAFBFI010000010">
    <property type="protein sequence ID" value="MBM7693067.1"/>
    <property type="molecule type" value="Genomic_DNA"/>
</dbReference>
<dbReference type="Pfam" id="PF13354">
    <property type="entry name" value="Beta-lactamase2"/>
    <property type="match status" value="1"/>
</dbReference>
<protein>
    <submittedName>
        <fullName evidence="2">Beta-lactamase class A</fullName>
        <ecNumber evidence="2">3.5.2.6</ecNumber>
    </submittedName>
</protein>